<accession>L1IKQ0</accession>
<dbReference type="EnsemblProtists" id="EKX36370">
    <property type="protein sequence ID" value="EKX36370"/>
    <property type="gene ID" value="GUITHDRAFT_117480"/>
</dbReference>
<dbReference type="AlphaFoldDB" id="L1IKQ0"/>
<feature type="compositionally biased region" description="Basic and acidic residues" evidence="1">
    <location>
        <begin position="448"/>
        <end position="459"/>
    </location>
</feature>
<dbReference type="RefSeq" id="XP_005823350.1">
    <property type="nucleotide sequence ID" value="XM_005823293.1"/>
</dbReference>
<evidence type="ECO:0000313" key="3">
    <source>
        <dbReference type="EnsemblProtists" id="EKX36370"/>
    </source>
</evidence>
<gene>
    <name evidence="2" type="ORF">GUITHDRAFT_117480</name>
</gene>
<sequence length="478" mass="52720">MIVIIYLVQCFGLIDLRKVLCFRACLGRPREHVSSSKPSGSDLNSTDDSTHTDNLESFKDFGVEDGLDKGQERLRGFLETDSGSERNESFSRPMKSELQQEDIFPKIPPRQPMASDLSQGSDSSFTHMLQPKLLDRSDDAESEDDMLNLLTLARKKSLLPDQSRLVQEEPHADLHGSLYSPTAESDYKSMRTESTASGDYHPLRDAVLERLEEEGGEDAESDVYVLSKMHASRGRETSTLNESVQTDCDAEFDEQADLKSESAAGTLRSSSFFPKTHELNLRIIRAQLSKMKDLDPPDRVRSSPRTVESRGSLPRGASRASDVPSLDMMPSTHVRRNRTTSPRAALLLSDQLHALYWAATSGGSDSRPGTHRLVTPRQASPLTDSDSRRSQTLSRADMLAALASRVLTPRSAQSSARGPAPQLAAPSEGLEGSTPRSGSMHWSQIAEENQRSQRSERSSKNVFVQSQMSRQRGGGAQA</sequence>
<reference evidence="4" key="2">
    <citation type="submission" date="2012-11" db="EMBL/GenBank/DDBJ databases">
        <authorList>
            <person name="Kuo A."/>
            <person name="Curtis B.A."/>
            <person name="Tanifuji G."/>
            <person name="Burki F."/>
            <person name="Gruber A."/>
            <person name="Irimia M."/>
            <person name="Maruyama S."/>
            <person name="Arias M.C."/>
            <person name="Ball S.G."/>
            <person name="Gile G.H."/>
            <person name="Hirakawa Y."/>
            <person name="Hopkins J.F."/>
            <person name="Rensing S.A."/>
            <person name="Schmutz J."/>
            <person name="Symeonidi A."/>
            <person name="Elias M."/>
            <person name="Eveleigh R.J."/>
            <person name="Herman E.K."/>
            <person name="Klute M.J."/>
            <person name="Nakayama T."/>
            <person name="Obornik M."/>
            <person name="Reyes-Prieto A."/>
            <person name="Armbrust E.V."/>
            <person name="Aves S.J."/>
            <person name="Beiko R.G."/>
            <person name="Coutinho P."/>
            <person name="Dacks J.B."/>
            <person name="Durnford D.G."/>
            <person name="Fast N.M."/>
            <person name="Green B.R."/>
            <person name="Grisdale C."/>
            <person name="Hempe F."/>
            <person name="Henrissat B."/>
            <person name="Hoppner M.P."/>
            <person name="Ishida K.-I."/>
            <person name="Kim E."/>
            <person name="Koreny L."/>
            <person name="Kroth P.G."/>
            <person name="Liu Y."/>
            <person name="Malik S.-B."/>
            <person name="Maier U.G."/>
            <person name="McRose D."/>
            <person name="Mock T."/>
            <person name="Neilson J.A."/>
            <person name="Onodera N.T."/>
            <person name="Poole A.M."/>
            <person name="Pritham E.J."/>
            <person name="Richards T.A."/>
            <person name="Rocap G."/>
            <person name="Roy S.W."/>
            <person name="Sarai C."/>
            <person name="Schaack S."/>
            <person name="Shirato S."/>
            <person name="Slamovits C.H."/>
            <person name="Spencer D.F."/>
            <person name="Suzuki S."/>
            <person name="Worden A.Z."/>
            <person name="Zauner S."/>
            <person name="Barry K."/>
            <person name="Bell C."/>
            <person name="Bharti A.K."/>
            <person name="Crow J.A."/>
            <person name="Grimwood J."/>
            <person name="Kramer R."/>
            <person name="Lindquist E."/>
            <person name="Lucas S."/>
            <person name="Salamov A."/>
            <person name="McFadden G.I."/>
            <person name="Lane C.E."/>
            <person name="Keeling P.J."/>
            <person name="Gray M.W."/>
            <person name="Grigoriev I.V."/>
            <person name="Archibald J.M."/>
        </authorList>
    </citation>
    <scope>NUCLEOTIDE SEQUENCE</scope>
    <source>
        <strain evidence="4">CCMP2712</strain>
    </source>
</reference>
<keyword evidence="4" id="KW-1185">Reference proteome</keyword>
<organism evidence="2">
    <name type="scientific">Guillardia theta (strain CCMP2712)</name>
    <name type="common">Cryptophyte</name>
    <dbReference type="NCBI Taxonomy" id="905079"/>
    <lineage>
        <taxon>Eukaryota</taxon>
        <taxon>Cryptophyceae</taxon>
        <taxon>Pyrenomonadales</taxon>
        <taxon>Geminigeraceae</taxon>
        <taxon>Guillardia</taxon>
    </lineage>
</organism>
<evidence type="ECO:0000313" key="2">
    <source>
        <dbReference type="EMBL" id="EKX36370.1"/>
    </source>
</evidence>
<feature type="region of interest" description="Disordered" evidence="1">
    <location>
        <begin position="106"/>
        <end position="125"/>
    </location>
</feature>
<name>L1IKQ0_GUITC</name>
<feature type="region of interest" description="Disordered" evidence="1">
    <location>
        <begin position="361"/>
        <end position="392"/>
    </location>
</feature>
<feature type="compositionally biased region" description="Polar residues" evidence="1">
    <location>
        <begin position="377"/>
        <end position="392"/>
    </location>
</feature>
<feature type="region of interest" description="Disordered" evidence="1">
    <location>
        <begin position="30"/>
        <end position="63"/>
    </location>
</feature>
<reference evidence="2 4" key="1">
    <citation type="journal article" date="2012" name="Nature">
        <title>Algal genomes reveal evolutionary mosaicism and the fate of nucleomorphs.</title>
        <authorList>
            <consortium name="DOE Joint Genome Institute"/>
            <person name="Curtis B.A."/>
            <person name="Tanifuji G."/>
            <person name="Burki F."/>
            <person name="Gruber A."/>
            <person name="Irimia M."/>
            <person name="Maruyama S."/>
            <person name="Arias M.C."/>
            <person name="Ball S.G."/>
            <person name="Gile G.H."/>
            <person name="Hirakawa Y."/>
            <person name="Hopkins J.F."/>
            <person name="Kuo A."/>
            <person name="Rensing S.A."/>
            <person name="Schmutz J."/>
            <person name="Symeonidi A."/>
            <person name="Elias M."/>
            <person name="Eveleigh R.J."/>
            <person name="Herman E.K."/>
            <person name="Klute M.J."/>
            <person name="Nakayama T."/>
            <person name="Obornik M."/>
            <person name="Reyes-Prieto A."/>
            <person name="Armbrust E.V."/>
            <person name="Aves S.J."/>
            <person name="Beiko R.G."/>
            <person name="Coutinho P."/>
            <person name="Dacks J.B."/>
            <person name="Durnford D.G."/>
            <person name="Fast N.M."/>
            <person name="Green B.R."/>
            <person name="Grisdale C.J."/>
            <person name="Hempel F."/>
            <person name="Henrissat B."/>
            <person name="Hoppner M.P."/>
            <person name="Ishida K."/>
            <person name="Kim E."/>
            <person name="Koreny L."/>
            <person name="Kroth P.G."/>
            <person name="Liu Y."/>
            <person name="Malik S.B."/>
            <person name="Maier U.G."/>
            <person name="McRose D."/>
            <person name="Mock T."/>
            <person name="Neilson J.A."/>
            <person name="Onodera N.T."/>
            <person name="Poole A.M."/>
            <person name="Pritham E.J."/>
            <person name="Richards T.A."/>
            <person name="Rocap G."/>
            <person name="Roy S.W."/>
            <person name="Sarai C."/>
            <person name="Schaack S."/>
            <person name="Shirato S."/>
            <person name="Slamovits C.H."/>
            <person name="Spencer D.F."/>
            <person name="Suzuki S."/>
            <person name="Worden A.Z."/>
            <person name="Zauner S."/>
            <person name="Barry K."/>
            <person name="Bell C."/>
            <person name="Bharti A.K."/>
            <person name="Crow J.A."/>
            <person name="Grimwood J."/>
            <person name="Kramer R."/>
            <person name="Lindquist E."/>
            <person name="Lucas S."/>
            <person name="Salamov A."/>
            <person name="McFadden G.I."/>
            <person name="Lane C.E."/>
            <person name="Keeling P.J."/>
            <person name="Gray M.W."/>
            <person name="Grigoriev I.V."/>
            <person name="Archibald J.M."/>
        </authorList>
    </citation>
    <scope>NUCLEOTIDE SEQUENCE</scope>
    <source>
        <strain evidence="2 4">CCMP2712</strain>
    </source>
</reference>
<feature type="region of interest" description="Disordered" evidence="1">
    <location>
        <begin position="77"/>
        <end position="100"/>
    </location>
</feature>
<dbReference type="EMBL" id="JH993075">
    <property type="protein sequence ID" value="EKX36370.1"/>
    <property type="molecule type" value="Genomic_DNA"/>
</dbReference>
<feature type="compositionally biased region" description="Polar residues" evidence="1">
    <location>
        <begin position="460"/>
        <end position="470"/>
    </location>
</feature>
<feature type="compositionally biased region" description="Basic and acidic residues" evidence="1">
    <location>
        <begin position="48"/>
        <end position="63"/>
    </location>
</feature>
<dbReference type="HOGENOM" id="CLU_571689_0_0_1"/>
<dbReference type="PaxDb" id="55529-EKX36370"/>
<evidence type="ECO:0000313" key="4">
    <source>
        <dbReference type="Proteomes" id="UP000011087"/>
    </source>
</evidence>
<feature type="region of interest" description="Disordered" evidence="1">
    <location>
        <begin position="290"/>
        <end position="342"/>
    </location>
</feature>
<protein>
    <submittedName>
        <fullName evidence="2 3">Uncharacterized protein</fullName>
    </submittedName>
</protein>
<dbReference type="KEGG" id="gtt:GUITHDRAFT_117480"/>
<feature type="region of interest" description="Disordered" evidence="1">
    <location>
        <begin position="168"/>
        <end position="198"/>
    </location>
</feature>
<feature type="compositionally biased region" description="Polar residues" evidence="1">
    <location>
        <begin position="35"/>
        <end position="47"/>
    </location>
</feature>
<proteinExistence type="predicted"/>
<dbReference type="GeneID" id="17293080"/>
<dbReference type="Proteomes" id="UP000011087">
    <property type="component" value="Unassembled WGS sequence"/>
</dbReference>
<evidence type="ECO:0000256" key="1">
    <source>
        <dbReference type="SAM" id="MobiDB-lite"/>
    </source>
</evidence>
<reference evidence="3" key="3">
    <citation type="submission" date="2015-06" db="UniProtKB">
        <authorList>
            <consortium name="EnsemblProtists"/>
        </authorList>
    </citation>
    <scope>IDENTIFICATION</scope>
</reference>
<feature type="compositionally biased region" description="Basic and acidic residues" evidence="1">
    <location>
        <begin position="77"/>
        <end position="89"/>
    </location>
</feature>
<feature type="compositionally biased region" description="Basic and acidic residues" evidence="1">
    <location>
        <begin position="290"/>
        <end position="301"/>
    </location>
</feature>
<feature type="region of interest" description="Disordered" evidence="1">
    <location>
        <begin position="409"/>
        <end position="478"/>
    </location>
</feature>
<feature type="compositionally biased region" description="Polar residues" evidence="1">
    <location>
        <begin position="116"/>
        <end position="125"/>
    </location>
</feature>